<dbReference type="EMBL" id="JBHFNQ010000256">
    <property type="protein sequence ID" value="MFB2882059.1"/>
    <property type="molecule type" value="Genomic_DNA"/>
</dbReference>
<dbReference type="InterPro" id="IPR011009">
    <property type="entry name" value="Kinase-like_dom_sf"/>
</dbReference>
<keyword evidence="3" id="KW-0812">Transmembrane</keyword>
<dbReference type="GO" id="GO:0004674">
    <property type="term" value="F:protein serine/threonine kinase activity"/>
    <property type="evidence" value="ECO:0007669"/>
    <property type="project" value="UniProtKB-KW"/>
</dbReference>
<keyword evidence="5" id="KW-0418">Kinase</keyword>
<dbReference type="PANTHER" id="PTHR24363:SF7">
    <property type="entry name" value="SERINE_THREONINE-PROTEIN KINASE-LIKE PROTEIN E"/>
    <property type="match status" value="1"/>
</dbReference>
<feature type="transmembrane region" description="Helical" evidence="3">
    <location>
        <begin position="493"/>
        <end position="511"/>
    </location>
</feature>
<evidence type="ECO:0000256" key="2">
    <source>
        <dbReference type="ARBA" id="ARBA00022840"/>
    </source>
</evidence>
<dbReference type="PROSITE" id="PS50011">
    <property type="entry name" value="PROTEIN_KINASE_DOM"/>
    <property type="match status" value="1"/>
</dbReference>
<evidence type="ECO:0000313" key="6">
    <source>
        <dbReference type="Proteomes" id="UP001576774"/>
    </source>
</evidence>
<keyword evidence="3" id="KW-0472">Membrane</keyword>
<keyword evidence="2" id="KW-0067">ATP-binding</keyword>
<evidence type="ECO:0000256" key="1">
    <source>
        <dbReference type="ARBA" id="ARBA00022741"/>
    </source>
</evidence>
<evidence type="ECO:0000313" key="5">
    <source>
        <dbReference type="EMBL" id="MFB2882059.1"/>
    </source>
</evidence>
<dbReference type="PROSITE" id="PS00108">
    <property type="entry name" value="PROTEIN_KINASE_ST"/>
    <property type="match status" value="1"/>
</dbReference>
<dbReference type="PANTHER" id="PTHR24363">
    <property type="entry name" value="SERINE/THREONINE PROTEIN KINASE"/>
    <property type="match status" value="1"/>
</dbReference>
<feature type="domain" description="Protein kinase" evidence="4">
    <location>
        <begin position="12"/>
        <end position="288"/>
    </location>
</feature>
<dbReference type="SMART" id="SM00220">
    <property type="entry name" value="S_TKc"/>
    <property type="match status" value="1"/>
</dbReference>
<dbReference type="Pfam" id="PF00069">
    <property type="entry name" value="Pkinase"/>
    <property type="match status" value="1"/>
</dbReference>
<keyword evidence="1" id="KW-0547">Nucleotide-binding</keyword>
<feature type="transmembrane region" description="Helical" evidence="3">
    <location>
        <begin position="568"/>
        <end position="590"/>
    </location>
</feature>
<dbReference type="InterPro" id="IPR000719">
    <property type="entry name" value="Prot_kinase_dom"/>
</dbReference>
<dbReference type="Gene3D" id="1.10.510.10">
    <property type="entry name" value="Transferase(Phosphotransferase) domain 1"/>
    <property type="match status" value="1"/>
</dbReference>
<feature type="transmembrane region" description="Helical" evidence="3">
    <location>
        <begin position="602"/>
        <end position="626"/>
    </location>
</feature>
<organism evidence="5 6">
    <name type="scientific">Floridaenema aerugineum BLCC-F46</name>
    <dbReference type="NCBI Taxonomy" id="3153654"/>
    <lineage>
        <taxon>Bacteria</taxon>
        <taxon>Bacillati</taxon>
        <taxon>Cyanobacteriota</taxon>
        <taxon>Cyanophyceae</taxon>
        <taxon>Oscillatoriophycideae</taxon>
        <taxon>Aerosakkonematales</taxon>
        <taxon>Aerosakkonemataceae</taxon>
        <taxon>Floridanema</taxon>
        <taxon>Floridanema aerugineum</taxon>
    </lineage>
</organism>
<dbReference type="SUPFAM" id="SSF56112">
    <property type="entry name" value="Protein kinase-like (PK-like)"/>
    <property type="match status" value="1"/>
</dbReference>
<sequence length="649" mass="73565">MSNFPDFSHYGYQIKSQLGNNSTGGRFTYLAHNIKTQESVVIKQFQFAQLGATWSEYQAYQEEIKVLQSLHHPQIPRYLQSFQTPDGFCMVQEYKNAQSLAIIRSWTPQQIKEIAISALKILVYLQRHPTPIIHRDIKPENILIDEQMNVYLVDFGFARMGGGEVTVSSVVKGTLGFMPPEQLFNREITKASDLYGLGATLICLLTGTKSVNIGSLIDANYYIRFRHLVPPLQRGWMNWLEKMVEPNFKNRFANAAEALKALKTSDIAALPKVRISHDKLEFTATKWGEKLTQTITISNPIPETLLASNWSVAPHKSDPPHTPYEHAWISFNPARFESNNIECEITVDTSQLLTNETYSRQILLHTNSDPEYYSLPVQLQTAPLPEALKPNYLLLLLIGLIFGCLGYLLSFERIIFIPVLIPTFLLLDKIMIATAEGAKVNISGISRAYFISQLISFSLLLTLGVAFDITFIFGSLIAALVAFFCIDEGKFPSIKIVLITIFMMIVFGLLWDAHDHPIGAATVLVSFIYSFLLTLAFVFIKVLVFPLIRYVADAHIKRGFHQKEAAQIALLTVGICVGMSFILSFVYLSILSNEWRYFLENYLFIFVISMTILTLSLTLPLVNLLIYQPLKRGRFIANYRRSYSHLIKP</sequence>
<dbReference type="RefSeq" id="WP_413275015.1">
    <property type="nucleotide sequence ID" value="NZ_JBHFNQ010000256.1"/>
</dbReference>
<name>A0ABV4XHB8_9CYAN</name>
<evidence type="ECO:0000256" key="3">
    <source>
        <dbReference type="SAM" id="Phobius"/>
    </source>
</evidence>
<feature type="transmembrane region" description="Helical" evidence="3">
    <location>
        <begin position="416"/>
        <end position="435"/>
    </location>
</feature>
<reference evidence="5 6" key="1">
    <citation type="submission" date="2024-09" db="EMBL/GenBank/DDBJ databases">
        <title>Floridaenema gen nov. (Aerosakkonemataceae, Aerosakkonematales ord. nov., Cyanobacteria) from benthic tropical and subtropical fresh waters, with the description of four new species.</title>
        <authorList>
            <person name="Moretto J.A."/>
            <person name="Berthold D.E."/>
            <person name="Lefler F.W."/>
            <person name="Huang I.-S."/>
            <person name="Laughinghouse H. IV."/>
        </authorList>
    </citation>
    <scope>NUCLEOTIDE SEQUENCE [LARGE SCALE GENOMIC DNA]</scope>
    <source>
        <strain evidence="5 6">BLCC-F46</strain>
    </source>
</reference>
<accession>A0ABV4XHB8</accession>
<proteinExistence type="predicted"/>
<protein>
    <submittedName>
        <fullName evidence="5">Serine/threonine protein kinase</fullName>
    </submittedName>
</protein>
<evidence type="ECO:0000259" key="4">
    <source>
        <dbReference type="PROSITE" id="PS50011"/>
    </source>
</evidence>
<dbReference type="InterPro" id="IPR008271">
    <property type="entry name" value="Ser/Thr_kinase_AS"/>
</dbReference>
<dbReference type="Proteomes" id="UP001576774">
    <property type="component" value="Unassembled WGS sequence"/>
</dbReference>
<feature type="transmembrane region" description="Helical" evidence="3">
    <location>
        <begin position="392"/>
        <end position="409"/>
    </location>
</feature>
<feature type="transmembrane region" description="Helical" evidence="3">
    <location>
        <begin position="455"/>
        <end position="486"/>
    </location>
</feature>
<keyword evidence="6" id="KW-1185">Reference proteome</keyword>
<keyword evidence="5" id="KW-0723">Serine/threonine-protein kinase</keyword>
<keyword evidence="3" id="KW-1133">Transmembrane helix</keyword>
<comment type="caution">
    <text evidence="5">The sequence shown here is derived from an EMBL/GenBank/DDBJ whole genome shotgun (WGS) entry which is preliminary data.</text>
</comment>
<dbReference type="CDD" id="cd14014">
    <property type="entry name" value="STKc_PknB_like"/>
    <property type="match status" value="1"/>
</dbReference>
<dbReference type="Gene3D" id="3.30.200.20">
    <property type="entry name" value="Phosphorylase Kinase, domain 1"/>
    <property type="match status" value="1"/>
</dbReference>
<keyword evidence="5" id="KW-0808">Transferase</keyword>
<feature type="transmembrane region" description="Helical" evidence="3">
    <location>
        <begin position="523"/>
        <end position="548"/>
    </location>
</feature>
<gene>
    <name evidence="5" type="ORF">ACE1CC_34865</name>
</gene>